<feature type="transmembrane region" description="Helical" evidence="8">
    <location>
        <begin position="101"/>
        <end position="118"/>
    </location>
</feature>
<evidence type="ECO:0000256" key="8">
    <source>
        <dbReference type="RuleBase" id="RU363041"/>
    </source>
</evidence>
<evidence type="ECO:0000313" key="9">
    <source>
        <dbReference type="EMBL" id="REL24407.1"/>
    </source>
</evidence>
<evidence type="ECO:0000256" key="6">
    <source>
        <dbReference type="ARBA" id="ARBA00022989"/>
    </source>
</evidence>
<sequence>MEYNLITLLLINLVVFFGSLLQGLIGYGVGMFCAPLLFLISPTLVPAPLILISTVLTLMMMVRDKSHLQFDQVSWAMKGGFVGTVLAGLVLKIATKDQFELFFGLLILTAVLISLLGFKPKVNKRNNVIAGFTSGFMGTLTAVGGPPIALLYQHGAIKNIIANLTAFFLFLNFVAIITLASIGEITFETLKIVAIATPGVALGLYTSTKFQGIVKAHLAQRWILVLSAITAVIAIVRSFY</sequence>
<feature type="transmembrane region" description="Helical" evidence="8">
    <location>
        <begin position="218"/>
        <end position="239"/>
    </location>
</feature>
<proteinExistence type="inferred from homology"/>
<accession>A0A3E0TJ98</accession>
<comment type="caution">
    <text evidence="9">The sequence shown here is derived from an EMBL/GenBank/DDBJ whole genome shotgun (WGS) entry which is preliminary data.</text>
</comment>
<organism evidence="9 10">
    <name type="scientific">Thalassotalea euphylliae</name>
    <dbReference type="NCBI Taxonomy" id="1655234"/>
    <lineage>
        <taxon>Bacteria</taxon>
        <taxon>Pseudomonadati</taxon>
        <taxon>Pseudomonadota</taxon>
        <taxon>Gammaproteobacteria</taxon>
        <taxon>Alteromonadales</taxon>
        <taxon>Colwelliaceae</taxon>
        <taxon>Thalassotalea</taxon>
    </lineage>
</organism>
<evidence type="ECO:0000256" key="2">
    <source>
        <dbReference type="ARBA" id="ARBA00009142"/>
    </source>
</evidence>
<keyword evidence="3" id="KW-0813">Transport</keyword>
<evidence type="ECO:0000256" key="1">
    <source>
        <dbReference type="ARBA" id="ARBA00004651"/>
    </source>
</evidence>
<protein>
    <recommendedName>
        <fullName evidence="8">Probable membrane transporter protein</fullName>
    </recommendedName>
</protein>
<keyword evidence="10" id="KW-1185">Reference proteome</keyword>
<feature type="transmembrane region" description="Helical" evidence="8">
    <location>
        <begin position="36"/>
        <end position="61"/>
    </location>
</feature>
<comment type="similarity">
    <text evidence="2 8">Belongs to the 4-toluene sulfonate uptake permease (TSUP) (TC 2.A.102) family.</text>
</comment>
<dbReference type="RefSeq" id="WP_116018753.1">
    <property type="nucleotide sequence ID" value="NZ_QUOT01000002.1"/>
</dbReference>
<dbReference type="InterPro" id="IPR052017">
    <property type="entry name" value="TSUP"/>
</dbReference>
<keyword evidence="4 8" id="KW-1003">Cell membrane</keyword>
<keyword evidence="5 8" id="KW-0812">Transmembrane</keyword>
<feature type="transmembrane region" description="Helical" evidence="8">
    <location>
        <begin position="130"/>
        <end position="152"/>
    </location>
</feature>
<feature type="transmembrane region" description="Helical" evidence="8">
    <location>
        <begin position="164"/>
        <end position="183"/>
    </location>
</feature>
<comment type="subcellular location">
    <subcellularLocation>
        <location evidence="1 8">Cell membrane</location>
        <topology evidence="1 8">Multi-pass membrane protein</topology>
    </subcellularLocation>
</comment>
<dbReference type="AlphaFoldDB" id="A0A3E0TJ98"/>
<keyword evidence="7 8" id="KW-0472">Membrane</keyword>
<dbReference type="EMBL" id="QUOT01000002">
    <property type="protein sequence ID" value="REL24407.1"/>
    <property type="molecule type" value="Genomic_DNA"/>
</dbReference>
<name>A0A3E0TJ98_9GAMM</name>
<evidence type="ECO:0000256" key="4">
    <source>
        <dbReference type="ARBA" id="ARBA00022475"/>
    </source>
</evidence>
<dbReference type="GO" id="GO:0005886">
    <property type="term" value="C:plasma membrane"/>
    <property type="evidence" value="ECO:0007669"/>
    <property type="project" value="UniProtKB-SubCell"/>
</dbReference>
<dbReference type="PANTHER" id="PTHR30269">
    <property type="entry name" value="TRANSMEMBRANE PROTEIN YFCA"/>
    <property type="match status" value="1"/>
</dbReference>
<reference evidence="10" key="1">
    <citation type="submission" date="2018-08" db="EMBL/GenBank/DDBJ databases">
        <title>Thalassotalea euphylliae genome.</title>
        <authorList>
            <person name="Summers S."/>
            <person name="Rice S.A."/>
            <person name="Freckelton M.L."/>
            <person name="Nedved B.T."/>
            <person name="Hadfield M.G."/>
        </authorList>
    </citation>
    <scope>NUCLEOTIDE SEQUENCE [LARGE SCALE GENOMIC DNA]</scope>
    <source>
        <strain evidence="10">H3</strain>
    </source>
</reference>
<keyword evidence="6 8" id="KW-1133">Transmembrane helix</keyword>
<evidence type="ECO:0000256" key="5">
    <source>
        <dbReference type="ARBA" id="ARBA00022692"/>
    </source>
</evidence>
<evidence type="ECO:0000313" key="10">
    <source>
        <dbReference type="Proteomes" id="UP000256899"/>
    </source>
</evidence>
<dbReference type="Pfam" id="PF01925">
    <property type="entry name" value="TauE"/>
    <property type="match status" value="1"/>
</dbReference>
<feature type="transmembrane region" description="Helical" evidence="8">
    <location>
        <begin position="73"/>
        <end position="94"/>
    </location>
</feature>
<dbReference type="Proteomes" id="UP000256899">
    <property type="component" value="Unassembled WGS sequence"/>
</dbReference>
<evidence type="ECO:0000256" key="7">
    <source>
        <dbReference type="ARBA" id="ARBA00023136"/>
    </source>
</evidence>
<feature type="transmembrane region" description="Helical" evidence="8">
    <location>
        <begin position="6"/>
        <end position="29"/>
    </location>
</feature>
<evidence type="ECO:0000256" key="3">
    <source>
        <dbReference type="ARBA" id="ARBA00022448"/>
    </source>
</evidence>
<feature type="transmembrane region" description="Helical" evidence="8">
    <location>
        <begin position="189"/>
        <end position="206"/>
    </location>
</feature>
<dbReference type="InterPro" id="IPR002781">
    <property type="entry name" value="TM_pro_TauE-like"/>
</dbReference>
<dbReference type="PANTHER" id="PTHR30269:SF37">
    <property type="entry name" value="MEMBRANE TRANSPORTER PROTEIN"/>
    <property type="match status" value="1"/>
</dbReference>
<gene>
    <name evidence="9" type="ORF">DXX94_18875</name>
</gene>